<keyword evidence="5" id="KW-1185">Reference proteome</keyword>
<feature type="domain" description="PPE" evidence="3">
    <location>
        <begin position="102"/>
        <end position="195"/>
    </location>
</feature>
<protein>
    <recommendedName>
        <fullName evidence="3">PPE domain-containing protein</fullName>
    </recommendedName>
</protein>
<dbReference type="Pfam" id="PF00823">
    <property type="entry name" value="PPE"/>
    <property type="match status" value="1"/>
</dbReference>
<feature type="compositionally biased region" description="Acidic residues" evidence="2">
    <location>
        <begin position="307"/>
        <end position="320"/>
    </location>
</feature>
<feature type="compositionally biased region" description="Basic and acidic residues" evidence="2">
    <location>
        <begin position="424"/>
        <end position="437"/>
    </location>
</feature>
<dbReference type="RefSeq" id="WP_387699407.1">
    <property type="nucleotide sequence ID" value="NZ_JBIAMX010000003.1"/>
</dbReference>
<feature type="compositionally biased region" description="Low complexity" evidence="2">
    <location>
        <begin position="321"/>
        <end position="355"/>
    </location>
</feature>
<dbReference type="Proteomes" id="UP001601444">
    <property type="component" value="Unassembled WGS sequence"/>
</dbReference>
<feature type="region of interest" description="Disordered" evidence="2">
    <location>
        <begin position="443"/>
        <end position="462"/>
    </location>
</feature>
<proteinExistence type="inferred from homology"/>
<dbReference type="Gene3D" id="1.20.1260.20">
    <property type="entry name" value="PPE superfamily"/>
    <property type="match status" value="1"/>
</dbReference>
<feature type="compositionally biased region" description="Low complexity" evidence="2">
    <location>
        <begin position="297"/>
        <end position="306"/>
    </location>
</feature>
<reference evidence="4 5" key="1">
    <citation type="submission" date="2024-10" db="EMBL/GenBank/DDBJ databases">
        <title>The Natural Products Discovery Center: Release of the First 8490 Sequenced Strains for Exploring Actinobacteria Biosynthetic Diversity.</title>
        <authorList>
            <person name="Kalkreuter E."/>
            <person name="Kautsar S.A."/>
            <person name="Yang D."/>
            <person name="Bader C.D."/>
            <person name="Teijaro C.N."/>
            <person name="Fluegel L."/>
            <person name="Davis C.M."/>
            <person name="Simpson J.R."/>
            <person name="Lauterbach L."/>
            <person name="Steele A.D."/>
            <person name="Gui C."/>
            <person name="Meng S."/>
            <person name="Li G."/>
            <person name="Viehrig K."/>
            <person name="Ye F."/>
            <person name="Su P."/>
            <person name="Kiefer A.F."/>
            <person name="Nichols A."/>
            <person name="Cepeda A.J."/>
            <person name="Yan W."/>
            <person name="Fan B."/>
            <person name="Jiang Y."/>
            <person name="Adhikari A."/>
            <person name="Zheng C.-J."/>
            <person name="Schuster L."/>
            <person name="Cowan T.M."/>
            <person name="Smanski M.J."/>
            <person name="Chevrette M.G."/>
            <person name="De Carvalho L.P.S."/>
            <person name="Shen B."/>
        </authorList>
    </citation>
    <scope>NUCLEOTIDE SEQUENCE [LARGE SCALE GENOMIC DNA]</scope>
    <source>
        <strain evidence="4 5">NPDC004045</strain>
    </source>
</reference>
<dbReference type="SUPFAM" id="SSF140459">
    <property type="entry name" value="PE/PPE dimer-like"/>
    <property type="match status" value="1"/>
</dbReference>
<comment type="similarity">
    <text evidence="1">Belongs to the mycobacterial PPE family.</text>
</comment>
<sequence>MGFLDWGEDVGEFFVDVGTLGGWKVFKNYNASSEADGNRATLDEQGKQTWQGDRDIITSEFSRLAAGAGLTMDGKAVTAPEEFSTWTHQQIWEALNGKDGQAGVSAGEVNAGADAWRRLTTGTQAAVDNYRTSFERVLSEKWSGTSGTAAIEAIKSYTTEAGKLPTAFQLVANGIDHMEGLLGQAKIAIPKPEEVSSFDEFVGHIPGNGVVKAAKHRANEAQADAQLFMIGTYQPGSTTVDSHTPVLPVPQNTVSSPGTGPGDGNNGDGTGNGNGNGNGSNNSGAPSTAPAGTGENPAATTPQSTDTTDDPSDDDTDTGDTDTNPSSTDPSSTTPAATTPDTTGTPNTPGDNKTGGSPGAGSPGSGTPGAGVPGAGTPGAGRSVAAAPGGAGAAGAGARTGAGASGARGMSGMPGMMGGGRGAGGKDDENEHKTPDYLVQDRETELIGKLPPTLPAGGVIGG</sequence>
<evidence type="ECO:0000313" key="5">
    <source>
        <dbReference type="Proteomes" id="UP001601444"/>
    </source>
</evidence>
<feature type="compositionally biased region" description="Gly residues" evidence="2">
    <location>
        <begin position="356"/>
        <end position="379"/>
    </location>
</feature>
<evidence type="ECO:0000256" key="1">
    <source>
        <dbReference type="ARBA" id="ARBA00010652"/>
    </source>
</evidence>
<gene>
    <name evidence="4" type="ORF">ACFYTF_06840</name>
</gene>
<feature type="compositionally biased region" description="Gly residues" evidence="2">
    <location>
        <begin position="259"/>
        <end position="278"/>
    </location>
</feature>
<name>A0ABW6PJG9_9NOCA</name>
<evidence type="ECO:0000259" key="3">
    <source>
        <dbReference type="Pfam" id="PF00823"/>
    </source>
</evidence>
<dbReference type="EMBL" id="JBIAMX010000003">
    <property type="protein sequence ID" value="MFF0542536.1"/>
    <property type="molecule type" value="Genomic_DNA"/>
</dbReference>
<comment type="caution">
    <text evidence="4">The sequence shown here is derived from an EMBL/GenBank/DDBJ whole genome shotgun (WGS) entry which is preliminary data.</text>
</comment>
<dbReference type="InterPro" id="IPR000030">
    <property type="entry name" value="PPE_dom"/>
</dbReference>
<dbReference type="InterPro" id="IPR038332">
    <property type="entry name" value="PPE_sf"/>
</dbReference>
<evidence type="ECO:0000256" key="2">
    <source>
        <dbReference type="SAM" id="MobiDB-lite"/>
    </source>
</evidence>
<evidence type="ECO:0000313" key="4">
    <source>
        <dbReference type="EMBL" id="MFF0542536.1"/>
    </source>
</evidence>
<feature type="region of interest" description="Disordered" evidence="2">
    <location>
        <begin position="238"/>
        <end position="437"/>
    </location>
</feature>
<organism evidence="4 5">
    <name type="scientific">Nocardia thailandica</name>
    <dbReference type="NCBI Taxonomy" id="257275"/>
    <lineage>
        <taxon>Bacteria</taxon>
        <taxon>Bacillati</taxon>
        <taxon>Actinomycetota</taxon>
        <taxon>Actinomycetes</taxon>
        <taxon>Mycobacteriales</taxon>
        <taxon>Nocardiaceae</taxon>
        <taxon>Nocardia</taxon>
    </lineage>
</organism>
<accession>A0ABW6PJG9</accession>
<feature type="compositionally biased region" description="Gly residues" evidence="2">
    <location>
        <begin position="389"/>
        <end position="406"/>
    </location>
</feature>